<comment type="similarity">
    <text evidence="5">Belongs to the Rap family.</text>
</comment>
<accession>A0ABM6Q0U7</accession>
<organism evidence="10 11">
    <name type="scientific">Polaribacter sejongensis</name>
    <dbReference type="NCBI Taxonomy" id="985043"/>
    <lineage>
        <taxon>Bacteria</taxon>
        <taxon>Pseudomonadati</taxon>
        <taxon>Bacteroidota</taxon>
        <taxon>Flavobacteriia</taxon>
        <taxon>Flavobacteriales</taxon>
        <taxon>Flavobacteriaceae</taxon>
    </lineage>
</organism>
<protein>
    <recommendedName>
        <fullName evidence="9">HTH luxR-type domain-containing protein</fullName>
    </recommendedName>
</protein>
<keyword evidence="3" id="KW-0677">Repeat</keyword>
<feature type="domain" description="HTH luxR-type" evidence="9">
    <location>
        <begin position="482"/>
        <end position="539"/>
    </location>
</feature>
<keyword evidence="8" id="KW-1133">Transmembrane helix</keyword>
<evidence type="ECO:0000256" key="7">
    <source>
        <dbReference type="SAM" id="Coils"/>
    </source>
</evidence>
<dbReference type="Gene3D" id="1.25.40.10">
    <property type="entry name" value="Tetratricopeptide repeat domain"/>
    <property type="match status" value="3"/>
</dbReference>
<keyword evidence="8" id="KW-0812">Transmembrane</keyword>
<dbReference type="InterPro" id="IPR000792">
    <property type="entry name" value="Tscrpt_reg_LuxR_C"/>
</dbReference>
<evidence type="ECO:0000259" key="9">
    <source>
        <dbReference type="SMART" id="SM00421"/>
    </source>
</evidence>
<dbReference type="SMART" id="SM00028">
    <property type="entry name" value="TPR"/>
    <property type="match status" value="6"/>
</dbReference>
<dbReference type="InterPro" id="IPR011990">
    <property type="entry name" value="TPR-like_helical_dom_sf"/>
</dbReference>
<proteinExistence type="inferred from homology"/>
<keyword evidence="7" id="KW-0175">Coiled coil</keyword>
<keyword evidence="4 6" id="KW-0802">TPR repeat</keyword>
<dbReference type="InterPro" id="IPR036388">
    <property type="entry name" value="WH-like_DNA-bd_sf"/>
</dbReference>
<evidence type="ECO:0000256" key="5">
    <source>
        <dbReference type="ARBA" id="ARBA00038253"/>
    </source>
</evidence>
<evidence type="ECO:0000256" key="2">
    <source>
        <dbReference type="ARBA" id="ARBA00022490"/>
    </source>
</evidence>
<sequence>MYFKTIFFFLFLFILKSNSQNLDSIFISKKEIVKSIKTDEKKALFLYECGEYFYSKNSNKAEYFYREALALNKGKNNLMEGRALFKLGFVEKNEGNLSTSLRYFNKAKDIFKDNNDIERLASVYFDIGYVYRYKNQMDKEFEFYKKGLKLSEGGSETLRGKGYLHLGNYYTRLKKLDSSIYFYNKALYLFKKIKKENRVYNVYNNIANTYYKQGRYAEVINIRSLVLKYAKKENKKLLITVSYHNIAAAYSELDEYDKAEKYLDSAIVVAEEENFKLRLAKSYSSISKVNYSLKNYKAAYLYQQKHKIYSDSIIKSQLTNTLEETELENKHKVETKNLQILNQEEVFEKRLYLIIIFVFLLLGIPLVVLLYRNSVNKNKIIQGNLEKEKIKKEVLQQKFKRSETDIRSLVADNSMRLEFLKQLLLKLKNQRESIDSVEVKNYIKDLSFKIQQQITTDSKLTLLKNKIDIINDGFDNMLVTTYKELTKTEREVCSLLRLNLSVKEIASIRNSSSDAIKVTRYRIRKKMNVPKGEKLEMFIQKLEV</sequence>
<dbReference type="Pfam" id="PF13181">
    <property type="entry name" value="TPR_8"/>
    <property type="match status" value="2"/>
</dbReference>
<dbReference type="PANTHER" id="PTHR46630">
    <property type="entry name" value="TETRATRICOPEPTIDE REPEAT PROTEIN 29"/>
    <property type="match status" value="1"/>
</dbReference>
<feature type="coiled-coil region" evidence="7">
    <location>
        <begin position="378"/>
        <end position="440"/>
    </location>
</feature>
<dbReference type="EMBL" id="CP019336">
    <property type="protein sequence ID" value="AUC22721.1"/>
    <property type="molecule type" value="Genomic_DNA"/>
</dbReference>
<feature type="repeat" description="TPR" evidence="6">
    <location>
        <begin position="240"/>
        <end position="273"/>
    </location>
</feature>
<dbReference type="Proteomes" id="UP000232721">
    <property type="component" value="Chromosome"/>
</dbReference>
<dbReference type="SMART" id="SM00421">
    <property type="entry name" value="HTH_LUXR"/>
    <property type="match status" value="1"/>
</dbReference>
<dbReference type="SUPFAM" id="SSF48452">
    <property type="entry name" value="TPR-like"/>
    <property type="match status" value="2"/>
</dbReference>
<gene>
    <name evidence="10" type="ORF">BTO15_11750</name>
</gene>
<keyword evidence="8" id="KW-0472">Membrane</keyword>
<feature type="repeat" description="TPR" evidence="6">
    <location>
        <begin position="121"/>
        <end position="154"/>
    </location>
</feature>
<dbReference type="Pfam" id="PF13374">
    <property type="entry name" value="TPR_10"/>
    <property type="match status" value="2"/>
</dbReference>
<name>A0ABM6Q0U7_9FLAO</name>
<evidence type="ECO:0000313" key="10">
    <source>
        <dbReference type="EMBL" id="AUC22721.1"/>
    </source>
</evidence>
<dbReference type="PANTHER" id="PTHR46630:SF1">
    <property type="entry name" value="TETRATRICOPEPTIDE REPEAT PROTEIN 29"/>
    <property type="match status" value="1"/>
</dbReference>
<feature type="transmembrane region" description="Helical" evidence="8">
    <location>
        <begin position="351"/>
        <end position="371"/>
    </location>
</feature>
<dbReference type="RefSeq" id="WP_208888922.1">
    <property type="nucleotide sequence ID" value="NZ_CP019336.1"/>
</dbReference>
<evidence type="ECO:0000256" key="8">
    <source>
        <dbReference type="SAM" id="Phobius"/>
    </source>
</evidence>
<dbReference type="InterPro" id="IPR016032">
    <property type="entry name" value="Sig_transdc_resp-reg_C-effctor"/>
</dbReference>
<evidence type="ECO:0000256" key="4">
    <source>
        <dbReference type="ARBA" id="ARBA00022803"/>
    </source>
</evidence>
<keyword evidence="11" id="KW-1185">Reference proteome</keyword>
<evidence type="ECO:0000313" key="11">
    <source>
        <dbReference type="Proteomes" id="UP000232721"/>
    </source>
</evidence>
<keyword evidence="2" id="KW-0963">Cytoplasm</keyword>
<evidence type="ECO:0000256" key="6">
    <source>
        <dbReference type="PROSITE-ProRule" id="PRU00339"/>
    </source>
</evidence>
<evidence type="ECO:0000256" key="1">
    <source>
        <dbReference type="ARBA" id="ARBA00004496"/>
    </source>
</evidence>
<dbReference type="Gene3D" id="1.10.10.10">
    <property type="entry name" value="Winged helix-like DNA-binding domain superfamily/Winged helix DNA-binding domain"/>
    <property type="match status" value="1"/>
</dbReference>
<reference evidence="10 11" key="1">
    <citation type="submission" date="2017-02" db="EMBL/GenBank/DDBJ databases">
        <title>Trade-off between light-utilization and light-protection in marine flavobacteria.</title>
        <authorList>
            <person name="Kumagai Y."/>
            <person name="Yoshizawa S."/>
            <person name="Kogure K."/>
            <person name="Iwasaki W."/>
        </authorList>
    </citation>
    <scope>NUCLEOTIDE SEQUENCE [LARGE SCALE GENOMIC DNA]</scope>
    <source>
        <strain evidence="10 11">KCTC 23670</strain>
    </source>
</reference>
<comment type="subcellular location">
    <subcellularLocation>
        <location evidence="1">Cytoplasm</location>
    </subcellularLocation>
</comment>
<dbReference type="SUPFAM" id="SSF46894">
    <property type="entry name" value="C-terminal effector domain of the bipartite response regulators"/>
    <property type="match status" value="1"/>
</dbReference>
<dbReference type="PROSITE" id="PS50005">
    <property type="entry name" value="TPR"/>
    <property type="match status" value="2"/>
</dbReference>
<dbReference type="InterPro" id="IPR051476">
    <property type="entry name" value="Bac_ResReg_Asp_Phosphatase"/>
</dbReference>
<dbReference type="InterPro" id="IPR019734">
    <property type="entry name" value="TPR_rpt"/>
</dbReference>
<evidence type="ECO:0000256" key="3">
    <source>
        <dbReference type="ARBA" id="ARBA00022737"/>
    </source>
</evidence>